<proteinExistence type="predicted"/>
<gene>
    <name evidence="1" type="ORF">SERLA73DRAFT_163413</name>
</gene>
<dbReference type="PANTHER" id="PTHR14614">
    <property type="entry name" value="HEPATOCELLULAR CARCINOMA-ASSOCIATED ANTIGEN"/>
    <property type="match status" value="1"/>
</dbReference>
<evidence type="ECO:0000313" key="2">
    <source>
        <dbReference type="Proteomes" id="UP000008063"/>
    </source>
</evidence>
<dbReference type="PANTHER" id="PTHR14614:SF147">
    <property type="entry name" value="S-ADENOSYLMETHIONINE-DEPENDENT METHYLTRANSFERASE OF THE SEVEN BETA-STRAND FAMILY"/>
    <property type="match status" value="1"/>
</dbReference>
<name>F8QDF3_SERL3</name>
<dbReference type="OrthoDB" id="433955at2759"/>
<sequence>MGSVQHKMRLFFKFSWTFKQCSGRESAHACSSVKLRMATIHNAALLGVYFTPISSLPPLARLKTFHAAQISEVLNSLRALYFPPRSAGSLISSHISDGGSILPVIPPEGKPIPHLVHDDSVPDSGYASEDEVEAEAYNSPKNGERVVNTDIISEREPCLSVSSTEGDGDLVMLRSDPLERSFAIEWLTGLVKRSDAWAEAAGDAGGAEVEKETDLRSLVVDDAANILARFAGDDEEEEELTRKFTFPFCANTNKPHGNSEIITVELNDAPLDRTDHTSVGLQSWASSILLAKKMCYEPRKFLAPGDAVEGNSGIDTEYRNEEEKGLQTRRIHVLELGAGTGLLSIVTAKVLGRLYRNRNSAQTVKGEVKVVATDYHPDVIANLARNVQTNFSSSSHPVRITTLDWSRPITPEGSPFDVILAADVIYHPQHAYWIKACVEALLTKPDDNGGGNGGIFWMIIPLRSTGRHEGMGATVDDVFPDAFSTFCSSGDMGAYYLAIVQREEVERQEGVGRADEGGYKLFEIRWVKCLEGTID</sequence>
<dbReference type="InterPro" id="IPR029063">
    <property type="entry name" value="SAM-dependent_MTases_sf"/>
</dbReference>
<dbReference type="OMA" id="ESHYELF"/>
<dbReference type="CDD" id="cd02440">
    <property type="entry name" value="AdoMet_MTases"/>
    <property type="match status" value="1"/>
</dbReference>
<evidence type="ECO:0000313" key="1">
    <source>
        <dbReference type="EMBL" id="EGN93624.1"/>
    </source>
</evidence>
<dbReference type="Proteomes" id="UP000008063">
    <property type="component" value="Unassembled WGS sequence"/>
</dbReference>
<protein>
    <recommendedName>
        <fullName evidence="3">Methyltransferase domain-containing protein</fullName>
    </recommendedName>
</protein>
<dbReference type="InParanoid" id="F8QDF3"/>
<dbReference type="Pfam" id="PF10294">
    <property type="entry name" value="Methyltransf_16"/>
    <property type="match status" value="1"/>
</dbReference>
<dbReference type="eggNOG" id="KOG2793">
    <property type="taxonomic scope" value="Eukaryota"/>
</dbReference>
<organism evidence="2">
    <name type="scientific">Serpula lacrymans var. lacrymans (strain S7.3)</name>
    <name type="common">Dry rot fungus</name>
    <dbReference type="NCBI Taxonomy" id="936435"/>
    <lineage>
        <taxon>Eukaryota</taxon>
        <taxon>Fungi</taxon>
        <taxon>Dikarya</taxon>
        <taxon>Basidiomycota</taxon>
        <taxon>Agaricomycotina</taxon>
        <taxon>Agaricomycetes</taxon>
        <taxon>Agaricomycetidae</taxon>
        <taxon>Boletales</taxon>
        <taxon>Coniophorineae</taxon>
        <taxon>Serpulaceae</taxon>
        <taxon>Serpula</taxon>
    </lineage>
</organism>
<dbReference type="AlphaFoldDB" id="F8QDF3"/>
<keyword evidence="2" id="KW-1185">Reference proteome</keyword>
<dbReference type="GO" id="GO:0008757">
    <property type="term" value="F:S-adenosylmethionine-dependent methyltransferase activity"/>
    <property type="evidence" value="ECO:0007669"/>
    <property type="project" value="UniProtKB-ARBA"/>
</dbReference>
<dbReference type="STRING" id="936435.F8QDF3"/>
<evidence type="ECO:0008006" key="3">
    <source>
        <dbReference type="Google" id="ProtNLM"/>
    </source>
</evidence>
<dbReference type="InterPro" id="IPR019410">
    <property type="entry name" value="Methyltransf_16"/>
</dbReference>
<dbReference type="SUPFAM" id="SSF53335">
    <property type="entry name" value="S-adenosyl-L-methionine-dependent methyltransferases"/>
    <property type="match status" value="1"/>
</dbReference>
<dbReference type="EMBL" id="GL945491">
    <property type="protein sequence ID" value="EGN93624.1"/>
    <property type="molecule type" value="Genomic_DNA"/>
</dbReference>
<dbReference type="HOGENOM" id="CLU_030437_1_0_1"/>
<accession>F8QDF3</accession>
<reference evidence="2" key="1">
    <citation type="journal article" date="2011" name="Science">
        <title>The plant cell wall-decomposing machinery underlies the functional diversity of forest fungi.</title>
        <authorList>
            <person name="Eastwood D.C."/>
            <person name="Floudas D."/>
            <person name="Binder M."/>
            <person name="Majcherczyk A."/>
            <person name="Schneider P."/>
            <person name="Aerts A."/>
            <person name="Asiegbu F.O."/>
            <person name="Baker S.E."/>
            <person name="Barry K."/>
            <person name="Bendiksby M."/>
            <person name="Blumentritt M."/>
            <person name="Coutinho P.M."/>
            <person name="Cullen D."/>
            <person name="de Vries R.P."/>
            <person name="Gathman A."/>
            <person name="Goodell B."/>
            <person name="Henrissat B."/>
            <person name="Ihrmark K."/>
            <person name="Kauserud H."/>
            <person name="Kohler A."/>
            <person name="LaButti K."/>
            <person name="Lapidus A."/>
            <person name="Lavin J.L."/>
            <person name="Lee Y.-H."/>
            <person name="Lindquist E."/>
            <person name="Lilly W."/>
            <person name="Lucas S."/>
            <person name="Morin E."/>
            <person name="Murat C."/>
            <person name="Oguiza J.A."/>
            <person name="Park J."/>
            <person name="Pisabarro A.G."/>
            <person name="Riley R."/>
            <person name="Rosling A."/>
            <person name="Salamov A."/>
            <person name="Schmidt O."/>
            <person name="Schmutz J."/>
            <person name="Skrede I."/>
            <person name="Stenlid J."/>
            <person name="Wiebenga A."/>
            <person name="Xie X."/>
            <person name="Kuees U."/>
            <person name="Hibbett D.S."/>
            <person name="Hoffmeister D."/>
            <person name="Hoegberg N."/>
            <person name="Martin F."/>
            <person name="Grigoriev I.V."/>
            <person name="Watkinson S.C."/>
        </authorList>
    </citation>
    <scope>NUCLEOTIDE SEQUENCE [LARGE SCALE GENOMIC DNA]</scope>
    <source>
        <strain evidence="2">strain S7.3</strain>
    </source>
</reference>
<dbReference type="Gene3D" id="3.40.50.150">
    <property type="entry name" value="Vaccinia Virus protein VP39"/>
    <property type="match status" value="1"/>
</dbReference>